<dbReference type="SMART" id="SM00745">
    <property type="entry name" value="MIT"/>
    <property type="match status" value="2"/>
</dbReference>
<dbReference type="Gene3D" id="2.60.120.380">
    <property type="match status" value="2"/>
</dbReference>
<dbReference type="SMART" id="SM00720">
    <property type="entry name" value="calpain_III"/>
    <property type="match status" value="1"/>
</dbReference>
<reference evidence="9" key="1">
    <citation type="journal article" date="2016" name="Ticks Tick Borne Dis.">
        <title>De novo assembly and annotation of the salivary gland transcriptome of Rhipicephalus appendiculatus male and female ticks during blood feeding.</title>
        <authorList>
            <person name="de Castro M.H."/>
            <person name="de Klerk D."/>
            <person name="Pienaar R."/>
            <person name="Latif A.A."/>
            <person name="Rees D.J."/>
            <person name="Mans B.J."/>
        </authorList>
    </citation>
    <scope>NUCLEOTIDE SEQUENCE</scope>
    <source>
        <tissue evidence="9">Salivary glands</tissue>
    </source>
</reference>
<dbReference type="InterPro" id="IPR051297">
    <property type="entry name" value="PalB/RIM13"/>
</dbReference>
<dbReference type="PANTHER" id="PTHR46143:SF1">
    <property type="entry name" value="CALPAIN-7"/>
    <property type="match status" value="1"/>
</dbReference>
<dbReference type="GO" id="GO:0004198">
    <property type="term" value="F:calcium-dependent cysteine-type endopeptidase activity"/>
    <property type="evidence" value="ECO:0007669"/>
    <property type="project" value="InterPro"/>
</dbReference>
<dbReference type="InterPro" id="IPR022684">
    <property type="entry name" value="Calpain_cysteine_protease"/>
</dbReference>
<keyword evidence="2 6" id="KW-0645">Protease</keyword>
<evidence type="ECO:0000256" key="3">
    <source>
        <dbReference type="ARBA" id="ARBA00022801"/>
    </source>
</evidence>
<feature type="domain" description="Calpain catalytic" evidence="8">
    <location>
        <begin position="316"/>
        <end position="596"/>
    </location>
</feature>
<evidence type="ECO:0000313" key="9">
    <source>
        <dbReference type="EMBL" id="JAP79053.1"/>
    </source>
</evidence>
<dbReference type="Gene3D" id="3.90.70.10">
    <property type="entry name" value="Cysteine proteinases"/>
    <property type="match status" value="1"/>
</dbReference>
<dbReference type="Pfam" id="PF01067">
    <property type="entry name" value="Calpain_III"/>
    <property type="match status" value="1"/>
</dbReference>
<dbReference type="InterPro" id="IPR036213">
    <property type="entry name" value="Calpain_III_sf"/>
</dbReference>
<dbReference type="Pfam" id="PF00648">
    <property type="entry name" value="Peptidase_C2"/>
    <property type="match status" value="1"/>
</dbReference>
<dbReference type="EMBL" id="GEDV01009504">
    <property type="protein sequence ID" value="JAP79053.1"/>
    <property type="molecule type" value="Transcribed_RNA"/>
</dbReference>
<feature type="region of interest" description="Disordered" evidence="7">
    <location>
        <begin position="188"/>
        <end position="241"/>
    </location>
</feature>
<feature type="active site" evidence="5 6">
    <location>
        <position position="514"/>
    </location>
</feature>
<evidence type="ECO:0000256" key="6">
    <source>
        <dbReference type="PROSITE-ProRule" id="PRU00239"/>
    </source>
</evidence>
<protein>
    <submittedName>
        <fullName evidence="9">Calcium dependent cysteine protease</fullName>
    </submittedName>
</protein>
<dbReference type="SUPFAM" id="SSF49758">
    <property type="entry name" value="Calpain large subunit, middle domain (domain III)"/>
    <property type="match status" value="2"/>
</dbReference>
<dbReference type="PRINTS" id="PR00704">
    <property type="entry name" value="CALPAIN"/>
</dbReference>
<feature type="active site" evidence="5 6">
    <location>
        <position position="534"/>
    </location>
</feature>
<dbReference type="InterPro" id="IPR022683">
    <property type="entry name" value="Calpain_III"/>
</dbReference>
<dbReference type="InterPro" id="IPR038765">
    <property type="entry name" value="Papain-like_cys_pep_sf"/>
</dbReference>
<feature type="compositionally biased region" description="Polar residues" evidence="7">
    <location>
        <begin position="209"/>
        <end position="219"/>
    </location>
</feature>
<dbReference type="GO" id="GO:0006508">
    <property type="term" value="P:proteolysis"/>
    <property type="evidence" value="ECO:0007669"/>
    <property type="project" value="UniProtKB-KW"/>
</dbReference>
<dbReference type="PROSITE" id="PS50203">
    <property type="entry name" value="CALPAIN_CAT"/>
    <property type="match status" value="1"/>
</dbReference>
<feature type="active site" evidence="5 6">
    <location>
        <position position="345"/>
    </location>
</feature>
<dbReference type="InterPro" id="IPR001300">
    <property type="entry name" value="Peptidase_C2_calpain_cat"/>
</dbReference>
<keyword evidence="4 6" id="KW-0788">Thiol protease</keyword>
<proteinExistence type="inferred from homology"/>
<accession>A0A131YIA3</accession>
<dbReference type="SUPFAM" id="SSF116846">
    <property type="entry name" value="MIT domain"/>
    <property type="match status" value="2"/>
</dbReference>
<evidence type="ECO:0000256" key="4">
    <source>
        <dbReference type="ARBA" id="ARBA00022807"/>
    </source>
</evidence>
<dbReference type="SMART" id="SM00230">
    <property type="entry name" value="CysPc"/>
    <property type="match status" value="1"/>
</dbReference>
<name>A0A131YIA3_RHIAP</name>
<sequence>MGETSRAQYERDAVEFASRAVKFDLEGNPGPAAYYYREAAQALQSAMLSGSQVACISDKANEYLNRAEELVKLTSSTHLPVTSNAQQLQLDRAKFLLSQALDEDEADNYQEALELYTLAVELCLQAVRALRSTWGRHRSPKGHSSSPSPAGQRAATDDKALHEKLTSIASQGLERAESIKAKLASSCGSGSTIIRPAPSAPMLEGARPSGSSKASNTSLTTRFSSEASTTSSSLSFPGADGEHVRDAGNKLLISGSDGYTRDEIEVLRKTSVINGREYVPFLETDKRDRFAFKLPFCDPDGKLSLSPKQRSSFSHWARLEELSSDPKIIEVVDCFSIRQTVVSDCSFVASLAVSGLYEKRFKKKIITSIIFPQNRQGQPVYNPCGKYTVKLNINGVPRKVVIDDYLPMGKSSEMLCSYSNNKNEFWVSLLEKAYMKVMGGYDFPGSNSNIDLHALTGWIPERVSLHGSADTPFDAEALFNKLLDRHQRGDVLVTLATGELSEAEAERSGLVPSHAYAMLDVRQVQGRRLFLLKNPWSHLRWKGRFSERDTTSWTPALAQALRYDPHNAAMFDNGVFWIDYDSVCHFFDVAYLNWNPGLFQYTYCTHRSWNAGSGPVKDLYNIGENPQFSLELSKSGCAVWILLTRHIIDREDFANNREYICLLVYKNNGRKVYLPFDPPPYLDGVRINSPHYLCKMVVPKGGDTRYTLVVSQYEKNNTIHYTLRAYSSCPFQLAPIGNPYKYVREEKHGMWTAATAGGCGNHPETYGRNPVYQVSLQSSHDNNQMLVSLKGPKQYQIGFDIVTVTVNNPSCSDFFARKGSGMFKSGFTVLELERVPAGVYNVIPSTFKPFQEGPFFLTVSATCPIKMSRIQ</sequence>
<evidence type="ECO:0000256" key="1">
    <source>
        <dbReference type="ARBA" id="ARBA00007623"/>
    </source>
</evidence>
<evidence type="ECO:0000256" key="7">
    <source>
        <dbReference type="SAM" id="MobiDB-lite"/>
    </source>
</evidence>
<dbReference type="InterPro" id="IPR022682">
    <property type="entry name" value="Calpain_domain_III"/>
</dbReference>
<feature type="compositionally biased region" description="Low complexity" evidence="7">
    <location>
        <begin position="220"/>
        <end position="235"/>
    </location>
</feature>
<dbReference type="AlphaFoldDB" id="A0A131YIA3"/>
<dbReference type="Pfam" id="PF04212">
    <property type="entry name" value="MIT"/>
    <property type="match status" value="2"/>
</dbReference>
<dbReference type="Gene3D" id="1.20.58.80">
    <property type="entry name" value="Phosphotransferase system, lactose/cellobiose-type IIA subunit"/>
    <property type="match status" value="2"/>
</dbReference>
<evidence type="ECO:0000259" key="8">
    <source>
        <dbReference type="PROSITE" id="PS50203"/>
    </source>
</evidence>
<organism evidence="9">
    <name type="scientific">Rhipicephalus appendiculatus</name>
    <name type="common">Brown ear tick</name>
    <dbReference type="NCBI Taxonomy" id="34631"/>
    <lineage>
        <taxon>Eukaryota</taxon>
        <taxon>Metazoa</taxon>
        <taxon>Ecdysozoa</taxon>
        <taxon>Arthropoda</taxon>
        <taxon>Chelicerata</taxon>
        <taxon>Arachnida</taxon>
        <taxon>Acari</taxon>
        <taxon>Parasitiformes</taxon>
        <taxon>Ixodida</taxon>
        <taxon>Ixodoidea</taxon>
        <taxon>Ixodidae</taxon>
        <taxon>Rhipicephalinae</taxon>
        <taxon>Rhipicephalus</taxon>
        <taxon>Rhipicephalus</taxon>
    </lineage>
</organism>
<keyword evidence="3 6" id="KW-0378">Hydrolase</keyword>
<dbReference type="SUPFAM" id="SSF54001">
    <property type="entry name" value="Cysteine proteinases"/>
    <property type="match status" value="1"/>
</dbReference>
<dbReference type="InterPro" id="IPR036181">
    <property type="entry name" value="MIT_dom_sf"/>
</dbReference>
<evidence type="ECO:0000256" key="2">
    <source>
        <dbReference type="ARBA" id="ARBA00022670"/>
    </source>
</evidence>
<evidence type="ECO:0000256" key="5">
    <source>
        <dbReference type="PIRSR" id="PIRSR622684-1"/>
    </source>
</evidence>
<comment type="similarity">
    <text evidence="1">Belongs to the peptidase C2 family.</text>
</comment>
<feature type="region of interest" description="Disordered" evidence="7">
    <location>
        <begin position="135"/>
        <end position="158"/>
    </location>
</feature>
<dbReference type="CDD" id="cd00044">
    <property type="entry name" value="CysPc"/>
    <property type="match status" value="1"/>
</dbReference>
<dbReference type="InterPro" id="IPR007330">
    <property type="entry name" value="MIT_dom"/>
</dbReference>
<dbReference type="PANTHER" id="PTHR46143">
    <property type="entry name" value="CALPAIN-7"/>
    <property type="match status" value="1"/>
</dbReference>